<reference evidence="1" key="2">
    <citation type="journal article" date="2023" name="IMA Fungus">
        <title>Comparative genomic study of the Penicillium genus elucidates a diverse pangenome and 15 lateral gene transfer events.</title>
        <authorList>
            <person name="Petersen C."/>
            <person name="Sorensen T."/>
            <person name="Nielsen M.R."/>
            <person name="Sondergaard T.E."/>
            <person name="Sorensen J.L."/>
            <person name="Fitzpatrick D.A."/>
            <person name="Frisvad J.C."/>
            <person name="Nielsen K.L."/>
        </authorList>
    </citation>
    <scope>NUCLEOTIDE SEQUENCE</scope>
    <source>
        <strain evidence="1">IBT 16125</strain>
    </source>
</reference>
<reference evidence="1" key="1">
    <citation type="submission" date="2022-12" db="EMBL/GenBank/DDBJ databases">
        <authorList>
            <person name="Petersen C."/>
        </authorList>
    </citation>
    <scope>NUCLEOTIDE SEQUENCE</scope>
    <source>
        <strain evidence="1">IBT 16125</strain>
    </source>
</reference>
<keyword evidence="2" id="KW-1185">Reference proteome</keyword>
<evidence type="ECO:0000313" key="2">
    <source>
        <dbReference type="Proteomes" id="UP001213681"/>
    </source>
</evidence>
<proteinExistence type="predicted"/>
<comment type="caution">
    <text evidence="1">The sequence shown here is derived from an EMBL/GenBank/DDBJ whole genome shotgun (WGS) entry which is preliminary data.</text>
</comment>
<dbReference type="AlphaFoldDB" id="A0AAD6BZC4"/>
<organism evidence="1 2">
    <name type="scientific">Penicillium daleae</name>
    <dbReference type="NCBI Taxonomy" id="63821"/>
    <lineage>
        <taxon>Eukaryota</taxon>
        <taxon>Fungi</taxon>
        <taxon>Dikarya</taxon>
        <taxon>Ascomycota</taxon>
        <taxon>Pezizomycotina</taxon>
        <taxon>Eurotiomycetes</taxon>
        <taxon>Eurotiomycetidae</taxon>
        <taxon>Eurotiales</taxon>
        <taxon>Aspergillaceae</taxon>
        <taxon>Penicillium</taxon>
    </lineage>
</organism>
<dbReference type="GeneID" id="81603546"/>
<evidence type="ECO:0000313" key="1">
    <source>
        <dbReference type="EMBL" id="KAJ5438923.1"/>
    </source>
</evidence>
<sequence length="356" mass="41435">MAHGAIGQVLLVVLSHPTKLYKAAQHPNLHNSPWFTIIRIAIPQELNIFHHESWPEQWRSSEFPPEETLQERRRRFNKKPGWSKGWNDWIPRFFHTQTPRTGGWPWGYVIYRTTFADTSSQDWAAAIEMLHRYCYASMNRSRDLSEFAFQPNVKELVREGYRNVIVQDPSLEGASVDVLRKRHIQWVEERGFLLAYGTPRFDYCLMLDARSVRSILASTEPDESGMFGPDKLGMVGYVNVIDCDFQYDPNDPDNECSEYFDGSVRVCLESLFQFALSCDDLTTGEQAWGDWGMGPGRVVYTDGHSSITEKEDVFLCPSDLNLYFVSGYRDWPRRENLTEFQYKELIERINTEDQIN</sequence>
<accession>A0AAD6BZC4</accession>
<gene>
    <name evidence="1" type="ORF">N7458_009921</name>
</gene>
<dbReference type="RefSeq" id="XP_056762152.1">
    <property type="nucleotide sequence ID" value="XM_056913303.1"/>
</dbReference>
<dbReference type="EMBL" id="JAPVEA010000008">
    <property type="protein sequence ID" value="KAJ5438923.1"/>
    <property type="molecule type" value="Genomic_DNA"/>
</dbReference>
<protein>
    <submittedName>
        <fullName evidence="1">Uncharacterized protein</fullName>
    </submittedName>
</protein>
<name>A0AAD6BZC4_9EURO</name>
<dbReference type="Proteomes" id="UP001213681">
    <property type="component" value="Unassembled WGS sequence"/>
</dbReference>